<gene>
    <name evidence="1" type="ORF">RFI_40238</name>
</gene>
<sequence>MLSIGDHIRTRIGTICFRGKVDSKYQIAIAIELEDCKPLKNSWLFTLARLIRRLSEFCCLCLGQCDGVQYRFQFVNKVKVILAKCSDVKFIGFMEAIILWLINGERGT</sequence>
<organism evidence="1 2">
    <name type="scientific">Reticulomyxa filosa</name>
    <dbReference type="NCBI Taxonomy" id="46433"/>
    <lineage>
        <taxon>Eukaryota</taxon>
        <taxon>Sar</taxon>
        <taxon>Rhizaria</taxon>
        <taxon>Retaria</taxon>
        <taxon>Foraminifera</taxon>
        <taxon>Monothalamids</taxon>
        <taxon>Reticulomyxidae</taxon>
        <taxon>Reticulomyxa</taxon>
    </lineage>
</organism>
<evidence type="ECO:0000313" key="2">
    <source>
        <dbReference type="Proteomes" id="UP000023152"/>
    </source>
</evidence>
<dbReference type="AlphaFoldDB" id="X6L7I9"/>
<protein>
    <submittedName>
        <fullName evidence="1">Uncharacterized protein</fullName>
    </submittedName>
</protein>
<dbReference type="Proteomes" id="UP000023152">
    <property type="component" value="Unassembled WGS sequence"/>
</dbReference>
<keyword evidence="2" id="KW-1185">Reference proteome</keyword>
<dbReference type="EMBL" id="ASPP01050184">
    <property type="protein sequence ID" value="ETN97293.1"/>
    <property type="molecule type" value="Genomic_DNA"/>
</dbReference>
<name>X6L7I9_RETFI</name>
<accession>X6L7I9</accession>
<comment type="caution">
    <text evidence="1">The sequence shown here is derived from an EMBL/GenBank/DDBJ whole genome shotgun (WGS) entry which is preliminary data.</text>
</comment>
<reference evidence="1 2" key="1">
    <citation type="journal article" date="2013" name="Curr. Biol.">
        <title>The Genome of the Foraminiferan Reticulomyxa filosa.</title>
        <authorList>
            <person name="Glockner G."/>
            <person name="Hulsmann N."/>
            <person name="Schleicher M."/>
            <person name="Noegel A.A."/>
            <person name="Eichinger L."/>
            <person name="Gallinger C."/>
            <person name="Pawlowski J."/>
            <person name="Sierra R."/>
            <person name="Euteneuer U."/>
            <person name="Pillet L."/>
            <person name="Moustafa A."/>
            <person name="Platzer M."/>
            <person name="Groth M."/>
            <person name="Szafranski K."/>
            <person name="Schliwa M."/>
        </authorList>
    </citation>
    <scope>NUCLEOTIDE SEQUENCE [LARGE SCALE GENOMIC DNA]</scope>
</reference>
<proteinExistence type="predicted"/>
<evidence type="ECO:0000313" key="1">
    <source>
        <dbReference type="EMBL" id="ETN97293.1"/>
    </source>
</evidence>